<evidence type="ECO:0000313" key="2">
    <source>
        <dbReference type="Proteomes" id="UP000481454"/>
    </source>
</evidence>
<dbReference type="EMBL" id="JAALLZ010000006">
    <property type="protein sequence ID" value="NGU31031.1"/>
    <property type="molecule type" value="Genomic_DNA"/>
</dbReference>
<dbReference type="AlphaFoldDB" id="A0AAP6WR17"/>
<protein>
    <submittedName>
        <fullName evidence="1">Uncharacterized protein</fullName>
    </submittedName>
</protein>
<dbReference type="Proteomes" id="UP000481454">
    <property type="component" value="Unassembled WGS sequence"/>
</dbReference>
<reference evidence="1 2" key="1">
    <citation type="submission" date="2020-02" db="EMBL/GenBank/DDBJ databases">
        <title>Genomic Insights into the Phylogeny and Genetic Plasticity of the Human and Animal Enteric Pathogen Clostridium perfringens.</title>
        <authorList>
            <person name="Feng Y."/>
            <person name="Hu Y."/>
        </authorList>
    </citation>
    <scope>NUCLEOTIDE SEQUENCE [LARGE SCALE GENOMIC DNA]</scope>
    <source>
        <strain evidence="1 2">CP-40</strain>
    </source>
</reference>
<sequence>MKIKKWNGKGKKRRVIIMAVMTKEMLANISISSNKANDFIRESNKNAKKNREMLDKFREVTKMFNRK</sequence>
<organism evidence="1 2">
    <name type="scientific">Clostridium perfringens</name>
    <dbReference type="NCBI Taxonomy" id="1502"/>
    <lineage>
        <taxon>Bacteria</taxon>
        <taxon>Bacillati</taxon>
        <taxon>Bacillota</taxon>
        <taxon>Clostridia</taxon>
        <taxon>Eubacteriales</taxon>
        <taxon>Clostridiaceae</taxon>
        <taxon>Clostridium</taxon>
    </lineage>
</organism>
<name>A0AAP6WR17_CLOPF</name>
<proteinExistence type="predicted"/>
<comment type="caution">
    <text evidence="1">The sequence shown here is derived from an EMBL/GenBank/DDBJ whole genome shotgun (WGS) entry which is preliminary data.</text>
</comment>
<gene>
    <name evidence="1" type="ORF">G6Z34_13145</name>
</gene>
<evidence type="ECO:0000313" key="1">
    <source>
        <dbReference type="EMBL" id="NGU31031.1"/>
    </source>
</evidence>
<dbReference type="RefSeq" id="WP_164800971.1">
    <property type="nucleotide sequence ID" value="NZ_JAALLZ010000006.1"/>
</dbReference>
<accession>A0AAP6WR17</accession>